<accession>A0A917S1L2</accession>
<comment type="caution">
    <text evidence="2">The sequence shown here is derived from an EMBL/GenBank/DDBJ whole genome shotgun (WGS) entry which is preliminary data.</text>
</comment>
<protein>
    <submittedName>
        <fullName evidence="2">Uncharacterized protein</fullName>
    </submittedName>
</protein>
<keyword evidence="3" id="KW-1185">Reference proteome</keyword>
<dbReference type="AlphaFoldDB" id="A0A917S1L2"/>
<name>A0A917S1L2_9BACL</name>
<gene>
    <name evidence="2" type="ORF">GCM10007968_15440</name>
</gene>
<proteinExistence type="predicted"/>
<dbReference type="Proteomes" id="UP000654670">
    <property type="component" value="Unassembled WGS sequence"/>
</dbReference>
<reference evidence="2" key="2">
    <citation type="submission" date="2020-09" db="EMBL/GenBank/DDBJ databases">
        <authorList>
            <person name="Sun Q."/>
            <person name="Ohkuma M."/>
        </authorList>
    </citation>
    <scope>NUCLEOTIDE SEQUENCE</scope>
    <source>
        <strain evidence="2">JCM 15325</strain>
    </source>
</reference>
<feature type="region of interest" description="Disordered" evidence="1">
    <location>
        <begin position="1"/>
        <end position="56"/>
    </location>
</feature>
<evidence type="ECO:0000313" key="3">
    <source>
        <dbReference type="Proteomes" id="UP000654670"/>
    </source>
</evidence>
<sequence>MPKHETNAEQLNKQTQSAALTGEEFAQPLDEHSVEEKERAQRTGDDSVSETKQQNK</sequence>
<dbReference type="EMBL" id="BMOK01000005">
    <property type="protein sequence ID" value="GGL52247.1"/>
    <property type="molecule type" value="Genomic_DNA"/>
</dbReference>
<reference evidence="2" key="1">
    <citation type="journal article" date="2014" name="Int. J. Syst. Evol. Microbiol.">
        <title>Complete genome sequence of Corynebacterium casei LMG S-19264T (=DSM 44701T), isolated from a smear-ripened cheese.</title>
        <authorList>
            <consortium name="US DOE Joint Genome Institute (JGI-PGF)"/>
            <person name="Walter F."/>
            <person name="Albersmeier A."/>
            <person name="Kalinowski J."/>
            <person name="Ruckert C."/>
        </authorList>
    </citation>
    <scope>NUCLEOTIDE SEQUENCE</scope>
    <source>
        <strain evidence="2">JCM 15325</strain>
    </source>
</reference>
<feature type="compositionally biased region" description="Basic and acidic residues" evidence="1">
    <location>
        <begin position="29"/>
        <end position="45"/>
    </location>
</feature>
<dbReference type="RefSeq" id="WP_188802515.1">
    <property type="nucleotide sequence ID" value="NZ_BMOK01000005.1"/>
</dbReference>
<feature type="compositionally biased region" description="Polar residues" evidence="1">
    <location>
        <begin position="8"/>
        <end position="19"/>
    </location>
</feature>
<evidence type="ECO:0000256" key="1">
    <source>
        <dbReference type="SAM" id="MobiDB-lite"/>
    </source>
</evidence>
<evidence type="ECO:0000313" key="2">
    <source>
        <dbReference type="EMBL" id="GGL52247.1"/>
    </source>
</evidence>
<organism evidence="2 3">
    <name type="scientific">Sporolactobacillus putidus</name>
    <dbReference type="NCBI Taxonomy" id="492735"/>
    <lineage>
        <taxon>Bacteria</taxon>
        <taxon>Bacillati</taxon>
        <taxon>Bacillota</taxon>
        <taxon>Bacilli</taxon>
        <taxon>Bacillales</taxon>
        <taxon>Sporolactobacillaceae</taxon>
        <taxon>Sporolactobacillus</taxon>
    </lineage>
</organism>